<comment type="caution">
    <text evidence="2">The sequence shown here is derived from an EMBL/GenBank/DDBJ whole genome shotgun (WGS) entry which is preliminary data.</text>
</comment>
<accession>A0A917BH75</accession>
<organism evidence="2 3">
    <name type="scientific">Marmoricola endophyticus</name>
    <dbReference type="NCBI Taxonomy" id="2040280"/>
    <lineage>
        <taxon>Bacteria</taxon>
        <taxon>Bacillati</taxon>
        <taxon>Actinomycetota</taxon>
        <taxon>Actinomycetes</taxon>
        <taxon>Propionibacteriales</taxon>
        <taxon>Nocardioidaceae</taxon>
        <taxon>Marmoricola</taxon>
    </lineage>
</organism>
<dbReference type="AlphaFoldDB" id="A0A917BH75"/>
<proteinExistence type="predicted"/>
<feature type="transmembrane region" description="Helical" evidence="1">
    <location>
        <begin position="69"/>
        <end position="86"/>
    </location>
</feature>
<gene>
    <name evidence="2" type="ORF">GCM10011519_11700</name>
</gene>
<evidence type="ECO:0000313" key="3">
    <source>
        <dbReference type="Proteomes" id="UP000649179"/>
    </source>
</evidence>
<name>A0A917BH75_9ACTN</name>
<evidence type="ECO:0000256" key="1">
    <source>
        <dbReference type="SAM" id="Phobius"/>
    </source>
</evidence>
<keyword evidence="1" id="KW-0472">Membrane</keyword>
<sequence>MRVTDPDGQTWRVGRRWTPWHWRLRKVDPDAGFDAFDLGDDLVSGIVLGLILLVVAPVLVVTVIAGLEFLLLLLLVPFIVLGRIAFGKQWIVSVRRGWTPWWEVASGDWRASGERALGVADAIARGEPPERTLRPRG</sequence>
<protein>
    <submittedName>
        <fullName evidence="2">Uncharacterized protein</fullName>
    </submittedName>
</protein>
<dbReference type="RefSeq" id="WP_188778942.1">
    <property type="nucleotide sequence ID" value="NZ_BMKQ01000001.1"/>
</dbReference>
<dbReference type="Proteomes" id="UP000649179">
    <property type="component" value="Unassembled WGS sequence"/>
</dbReference>
<keyword evidence="3" id="KW-1185">Reference proteome</keyword>
<evidence type="ECO:0000313" key="2">
    <source>
        <dbReference type="EMBL" id="GGF39699.1"/>
    </source>
</evidence>
<reference evidence="2" key="2">
    <citation type="submission" date="2020-09" db="EMBL/GenBank/DDBJ databases">
        <authorList>
            <person name="Sun Q."/>
            <person name="Zhou Y."/>
        </authorList>
    </citation>
    <scope>NUCLEOTIDE SEQUENCE</scope>
    <source>
        <strain evidence="2">CGMCC 1.16067</strain>
    </source>
</reference>
<reference evidence="2" key="1">
    <citation type="journal article" date="2014" name="Int. J. Syst. Evol. Microbiol.">
        <title>Complete genome sequence of Corynebacterium casei LMG S-19264T (=DSM 44701T), isolated from a smear-ripened cheese.</title>
        <authorList>
            <consortium name="US DOE Joint Genome Institute (JGI-PGF)"/>
            <person name="Walter F."/>
            <person name="Albersmeier A."/>
            <person name="Kalinowski J."/>
            <person name="Ruckert C."/>
        </authorList>
    </citation>
    <scope>NUCLEOTIDE SEQUENCE</scope>
    <source>
        <strain evidence="2">CGMCC 1.16067</strain>
    </source>
</reference>
<dbReference type="EMBL" id="BMKQ01000001">
    <property type="protein sequence ID" value="GGF39699.1"/>
    <property type="molecule type" value="Genomic_DNA"/>
</dbReference>
<feature type="transmembrane region" description="Helical" evidence="1">
    <location>
        <begin position="42"/>
        <end position="63"/>
    </location>
</feature>
<keyword evidence="1" id="KW-0812">Transmembrane</keyword>
<keyword evidence="1" id="KW-1133">Transmembrane helix</keyword>